<evidence type="ECO:0000313" key="2">
    <source>
        <dbReference type="EMBL" id="SCZ79745.1"/>
    </source>
</evidence>
<dbReference type="RefSeq" id="WP_090163099.1">
    <property type="nucleotide sequence ID" value="NZ_FMWK01000010.1"/>
</dbReference>
<feature type="chain" id="PRO_5011660323" evidence="1">
    <location>
        <begin position="32"/>
        <end position="378"/>
    </location>
</feature>
<protein>
    <submittedName>
        <fullName evidence="2">Uncharacterized protein</fullName>
    </submittedName>
</protein>
<dbReference type="Proteomes" id="UP000199428">
    <property type="component" value="Unassembled WGS sequence"/>
</dbReference>
<evidence type="ECO:0000256" key="1">
    <source>
        <dbReference type="SAM" id="SignalP"/>
    </source>
</evidence>
<reference evidence="2 3" key="1">
    <citation type="submission" date="2016-10" db="EMBL/GenBank/DDBJ databases">
        <authorList>
            <person name="de Groot N.N."/>
        </authorList>
    </citation>
    <scope>NUCLEOTIDE SEQUENCE [LARGE SCALE GENOMIC DNA]</scope>
    <source>
        <strain evidence="2 3">DSM 10317</strain>
    </source>
</reference>
<dbReference type="EMBL" id="FMWK01000010">
    <property type="protein sequence ID" value="SCZ79745.1"/>
    <property type="molecule type" value="Genomic_DNA"/>
</dbReference>
<organism evidence="2 3">
    <name type="scientific">Pseudobutyrivibrio xylanivorans</name>
    <dbReference type="NCBI Taxonomy" id="185007"/>
    <lineage>
        <taxon>Bacteria</taxon>
        <taxon>Bacillati</taxon>
        <taxon>Bacillota</taxon>
        <taxon>Clostridia</taxon>
        <taxon>Lachnospirales</taxon>
        <taxon>Lachnospiraceae</taxon>
        <taxon>Pseudobutyrivibrio</taxon>
    </lineage>
</organism>
<sequence>MKRKKFLAMALAMSMAAGVAGTTLVSMNVSAAQIQDASQVNYGTLTAKELEMVNQYFDAKFYAAKYEDVVSVLGTDADLLYKHFVNCGIFEGREGWATYNVEDFNSVVIAEDAHFVSVEVYAASNLMGTTDYATIERAAVSANENGASIVNTDEASYVVASAEVAEALAENDPHYEKIGTLNIGRDGECCILVYKKDNGYATKFLEGDYTAIYTGICETVSSCTDIVGFIPFIGYDVAEANALSAAYGIETFDVDTGVVVGSEGAYFTLDDQIEYVRPVEFEAPHARNMTNYTNNGYENNAYTGVDENATADTTFDISAGTEADENGNVNVTAVISNDETGFNYTITYQFDGNVYSSVADTAADTAATETPAETTVEE</sequence>
<dbReference type="AlphaFoldDB" id="A0A1G5S022"/>
<proteinExistence type="predicted"/>
<name>A0A1G5S022_PSEXY</name>
<feature type="signal peptide" evidence="1">
    <location>
        <begin position="1"/>
        <end position="31"/>
    </location>
</feature>
<accession>A0A1G5S022</accession>
<evidence type="ECO:0000313" key="3">
    <source>
        <dbReference type="Proteomes" id="UP000199428"/>
    </source>
</evidence>
<gene>
    <name evidence="2" type="ORF">SAMN02910350_01933</name>
</gene>
<keyword evidence="1" id="KW-0732">Signal</keyword>